<dbReference type="HOGENOM" id="CLU_1608457_0_0_4"/>
<name>D9SJT0_GALCS</name>
<reference evidence="2 3" key="1">
    <citation type="submission" date="2010-08" db="EMBL/GenBank/DDBJ databases">
        <title>Complete sequence of Gallionella capsiferriformans ES-2.</title>
        <authorList>
            <consortium name="US DOE Joint Genome Institute"/>
            <person name="Lucas S."/>
            <person name="Copeland A."/>
            <person name="Lapidus A."/>
            <person name="Cheng J.-F."/>
            <person name="Bruce D."/>
            <person name="Goodwin L."/>
            <person name="Pitluck S."/>
            <person name="Chertkov O."/>
            <person name="Davenport K.W."/>
            <person name="Detter J.C."/>
            <person name="Han C."/>
            <person name="Tapia R."/>
            <person name="Land M."/>
            <person name="Hauser L."/>
            <person name="Chang Y.-J."/>
            <person name="Jeffries C."/>
            <person name="Kyrpides N."/>
            <person name="Ivanova N."/>
            <person name="Mikhailova N."/>
            <person name="Shelobolina E.S."/>
            <person name="Picardal F."/>
            <person name="Roden E."/>
            <person name="Emerson D."/>
            <person name="Woyke T."/>
        </authorList>
    </citation>
    <scope>NUCLEOTIDE SEQUENCE [LARGE SCALE GENOMIC DNA]</scope>
    <source>
        <strain evidence="2 3">ES-2</strain>
    </source>
</reference>
<keyword evidence="3" id="KW-1185">Reference proteome</keyword>
<feature type="chain" id="PRO_5003128220" evidence="1">
    <location>
        <begin position="19"/>
        <end position="165"/>
    </location>
</feature>
<organism evidence="2 3">
    <name type="scientific">Gallionella capsiferriformans (strain ES-2)</name>
    <name type="common">Gallionella ferruginea capsiferriformans (strain ES-2)</name>
    <dbReference type="NCBI Taxonomy" id="395494"/>
    <lineage>
        <taxon>Bacteria</taxon>
        <taxon>Pseudomonadati</taxon>
        <taxon>Pseudomonadota</taxon>
        <taxon>Betaproteobacteria</taxon>
        <taxon>Nitrosomonadales</taxon>
        <taxon>Gallionellaceae</taxon>
        <taxon>Gallionella</taxon>
    </lineage>
</organism>
<accession>D9SJT0</accession>
<dbReference type="KEGG" id="gca:Galf_0385"/>
<evidence type="ECO:0000256" key="1">
    <source>
        <dbReference type="SAM" id="SignalP"/>
    </source>
</evidence>
<keyword evidence="1" id="KW-0732">Signal</keyword>
<dbReference type="Proteomes" id="UP000001235">
    <property type="component" value="Chromosome"/>
</dbReference>
<evidence type="ECO:0000313" key="2">
    <source>
        <dbReference type="EMBL" id="ADL54429.1"/>
    </source>
</evidence>
<sequence precursor="true">MNALWTTLLILLSNLAFSAPLSELIDKNVQSATHAYEISLPVAAVLPDTPPSPANSTVQLWIHIRNSKQIELAQDIFRKLIQAKSQPWHIEQKPIQKVDDGPLKSQLRYFKREDRSQAKKLLAALQKSIPKIELCDLSGKFDQIGWVKPGHYELWLSPDLSRLQK</sequence>
<protein>
    <submittedName>
        <fullName evidence="2">Uncharacterized protein</fullName>
    </submittedName>
</protein>
<dbReference type="OrthoDB" id="7721091at2"/>
<gene>
    <name evidence="2" type="ordered locus">Galf_0385</name>
</gene>
<dbReference type="STRING" id="395494.Galf_0385"/>
<dbReference type="AlphaFoldDB" id="D9SJT0"/>
<proteinExistence type="predicted"/>
<feature type="signal peptide" evidence="1">
    <location>
        <begin position="1"/>
        <end position="18"/>
    </location>
</feature>
<dbReference type="RefSeq" id="WP_013292372.1">
    <property type="nucleotide sequence ID" value="NC_014394.1"/>
</dbReference>
<dbReference type="EMBL" id="CP002159">
    <property type="protein sequence ID" value="ADL54429.1"/>
    <property type="molecule type" value="Genomic_DNA"/>
</dbReference>
<evidence type="ECO:0000313" key="3">
    <source>
        <dbReference type="Proteomes" id="UP000001235"/>
    </source>
</evidence>